<dbReference type="Proteomes" id="UP001165122">
    <property type="component" value="Unassembled WGS sequence"/>
</dbReference>
<evidence type="ECO:0000256" key="1">
    <source>
        <dbReference type="SAM" id="MobiDB-lite"/>
    </source>
</evidence>
<sequence>MHRLSHLSVSVHDTAQIWTYKTSTKHSPTSSSSPELLKLASREIGSAYDHYNVKYTVNNSPPVNLSGRNEFKESSVFIDVQEEMLEIRGRASLKKFPGEGLEFYVKNRENFIGGNVCWYLNFLSTFSPAIRSEIKKSLPFKLLIQDLRHTLNREGFTWLNTWHISQIAQSFGKLGGGDGAFFLEAVDSAAENYVFCSEVEDIAKVAWAFSRMQRPVGEGRFFTAIDEDCGRILNEGKVYELADICVGFGKQTHSNWAKEREQRRKALDFQDVVEKESDPNPTQTQPQTNLLNEPARNHKGDFLRSLVRRNLPRCLEEENTRASATIPKILWAVSRQSDIQVKRNILEQLVDSDSDTPCPYIELMYSHRDHWSFAQNAGLFIEALGDSNKSIQDKQRRLLKQLLLGPPGSEDKERPKKLFEALADPRLHFNKHPLTIKAIMLSLEKAGMERHVPKKYKAKAIRHSWKSYRRGKESKATKEFDKKQGQMIDEIRNNRGLARTEKIQLLHSIYEESHNQAYMSANNVAKIMCAATKAATIRPPHEIGSPNPNAYKNDKRFELLLYDLKLQIKHTGTGIDAFHPHNTVNMLKAFANFAKARAGLPQCDFLTDAITSTNKKIVDKACKRNAAEAWLYFGLISAYMVACHDMWVSTMDMNIEVARRGEEVCKVWANHHRLERAKRRQDKTRREKRQFGDYSFAQIRAAEHIGVIVNHISTNVSNIKSSNKIDNNEEYFENASRFLVELDKNVDTIFYDEALLLPSKGYKEDNNSNFSGNVINVDTLENLLSAYAKLQIPCPNLLKIAKSASKFAESEKSYSFMKNAHYEKIQSRWRDIITDLEAVAEGGEVGGDVDKFEKE</sequence>
<proteinExistence type="predicted"/>
<accession>A0A9W7FTX4</accession>
<comment type="caution">
    <text evidence="2">The sequence shown here is derived from an EMBL/GenBank/DDBJ whole genome shotgun (WGS) entry which is preliminary data.</text>
</comment>
<dbReference type="AlphaFoldDB" id="A0A9W7FTX4"/>
<evidence type="ECO:0000313" key="2">
    <source>
        <dbReference type="EMBL" id="GMI18193.1"/>
    </source>
</evidence>
<feature type="compositionally biased region" description="Basic and acidic residues" evidence="1">
    <location>
        <begin position="269"/>
        <end position="278"/>
    </location>
</feature>
<dbReference type="OrthoDB" id="10413472at2759"/>
<organism evidence="2 3">
    <name type="scientific">Triparma laevis f. longispina</name>
    <dbReference type="NCBI Taxonomy" id="1714387"/>
    <lineage>
        <taxon>Eukaryota</taxon>
        <taxon>Sar</taxon>
        <taxon>Stramenopiles</taxon>
        <taxon>Ochrophyta</taxon>
        <taxon>Bolidophyceae</taxon>
        <taxon>Parmales</taxon>
        <taxon>Triparmaceae</taxon>
        <taxon>Triparma</taxon>
    </lineage>
</organism>
<name>A0A9W7FTX4_9STRA</name>
<gene>
    <name evidence="2" type="ORF">TrLO_g968</name>
</gene>
<feature type="compositionally biased region" description="Polar residues" evidence="1">
    <location>
        <begin position="279"/>
        <end position="291"/>
    </location>
</feature>
<feature type="region of interest" description="Disordered" evidence="1">
    <location>
        <begin position="269"/>
        <end position="295"/>
    </location>
</feature>
<keyword evidence="3" id="KW-1185">Reference proteome</keyword>
<dbReference type="EMBL" id="BRXW01000325">
    <property type="protein sequence ID" value="GMI18193.1"/>
    <property type="molecule type" value="Genomic_DNA"/>
</dbReference>
<reference evidence="3" key="1">
    <citation type="journal article" date="2023" name="Commun. Biol.">
        <title>Genome analysis of Parmales, the sister group of diatoms, reveals the evolutionary specialization of diatoms from phago-mixotrophs to photoautotrophs.</title>
        <authorList>
            <person name="Ban H."/>
            <person name="Sato S."/>
            <person name="Yoshikawa S."/>
            <person name="Yamada K."/>
            <person name="Nakamura Y."/>
            <person name="Ichinomiya M."/>
            <person name="Sato N."/>
            <person name="Blanc-Mathieu R."/>
            <person name="Endo H."/>
            <person name="Kuwata A."/>
            <person name="Ogata H."/>
        </authorList>
    </citation>
    <scope>NUCLEOTIDE SEQUENCE [LARGE SCALE GENOMIC DNA]</scope>
    <source>
        <strain evidence="3">NIES 3700</strain>
    </source>
</reference>
<evidence type="ECO:0000313" key="3">
    <source>
        <dbReference type="Proteomes" id="UP001165122"/>
    </source>
</evidence>
<protein>
    <submittedName>
        <fullName evidence="2">Uncharacterized protein</fullName>
    </submittedName>
</protein>